<dbReference type="InParanoid" id="D0NB33"/>
<dbReference type="OMA" id="IREYPRK"/>
<dbReference type="GeneID" id="9462049"/>
<dbReference type="EMBL" id="DS028130">
    <property type="protein sequence ID" value="EEY55041.1"/>
    <property type="molecule type" value="Genomic_DNA"/>
</dbReference>
<evidence type="ECO:0000313" key="1">
    <source>
        <dbReference type="EMBL" id="EEY55041.1"/>
    </source>
</evidence>
<proteinExistence type="predicted"/>
<dbReference type="OrthoDB" id="1577640at2759"/>
<protein>
    <submittedName>
        <fullName evidence="1">Uncharacterized protein</fullName>
    </submittedName>
</protein>
<dbReference type="KEGG" id="pif:PITG_08629"/>
<gene>
    <name evidence="1" type="ORF">PITG_08629</name>
</gene>
<dbReference type="AlphaFoldDB" id="D0NB33"/>
<name>D0NB33_PHYIT</name>
<organism evidence="1 2">
    <name type="scientific">Phytophthora infestans (strain T30-4)</name>
    <name type="common">Potato late blight agent</name>
    <dbReference type="NCBI Taxonomy" id="403677"/>
    <lineage>
        <taxon>Eukaryota</taxon>
        <taxon>Sar</taxon>
        <taxon>Stramenopiles</taxon>
        <taxon>Oomycota</taxon>
        <taxon>Peronosporomycetes</taxon>
        <taxon>Peronosporales</taxon>
        <taxon>Peronosporaceae</taxon>
        <taxon>Phytophthora</taxon>
    </lineage>
</organism>
<dbReference type="Proteomes" id="UP000006643">
    <property type="component" value="Unassembled WGS sequence"/>
</dbReference>
<accession>D0NB33</accession>
<keyword evidence="2" id="KW-1185">Reference proteome</keyword>
<dbReference type="HOGENOM" id="CLU_1698964_0_0_1"/>
<sequence>MAELSEVEAVLKFLVNAVISSVDSKEEEAQDVEVLPVGGYLWKFPSEGSNRLENYNLLPPPVPQTLDYPRKCSHCGVCWVSDREFELDHLRQCSAVDHVEDIRLKTMNLGVARRVWCEVDESLSRLQWRYDRDLDSDSATDFIEFVDIAEIITWV</sequence>
<dbReference type="RefSeq" id="XP_002903986.1">
    <property type="nucleotide sequence ID" value="XM_002903940.1"/>
</dbReference>
<evidence type="ECO:0000313" key="2">
    <source>
        <dbReference type="Proteomes" id="UP000006643"/>
    </source>
</evidence>
<reference evidence="2" key="1">
    <citation type="journal article" date="2009" name="Nature">
        <title>Genome sequence and analysis of the Irish potato famine pathogen Phytophthora infestans.</title>
        <authorList>
            <consortium name="The Broad Institute Genome Sequencing Platform"/>
            <person name="Haas B.J."/>
            <person name="Kamoun S."/>
            <person name="Zody M.C."/>
            <person name="Jiang R.H."/>
            <person name="Handsaker R.E."/>
            <person name="Cano L.M."/>
            <person name="Grabherr M."/>
            <person name="Kodira C.D."/>
            <person name="Raffaele S."/>
            <person name="Torto-Alalibo T."/>
            <person name="Bozkurt T.O."/>
            <person name="Ah-Fong A.M."/>
            <person name="Alvarado L."/>
            <person name="Anderson V.L."/>
            <person name="Armstrong M.R."/>
            <person name="Avrova A."/>
            <person name="Baxter L."/>
            <person name="Beynon J."/>
            <person name="Boevink P.C."/>
            <person name="Bollmann S.R."/>
            <person name="Bos J.I."/>
            <person name="Bulone V."/>
            <person name="Cai G."/>
            <person name="Cakir C."/>
            <person name="Carrington J.C."/>
            <person name="Chawner M."/>
            <person name="Conti L."/>
            <person name="Costanzo S."/>
            <person name="Ewan R."/>
            <person name="Fahlgren N."/>
            <person name="Fischbach M.A."/>
            <person name="Fugelstad J."/>
            <person name="Gilroy E.M."/>
            <person name="Gnerre S."/>
            <person name="Green P.J."/>
            <person name="Grenville-Briggs L.J."/>
            <person name="Griffith J."/>
            <person name="Grunwald N.J."/>
            <person name="Horn K."/>
            <person name="Horner N.R."/>
            <person name="Hu C.H."/>
            <person name="Huitema E."/>
            <person name="Jeong D.H."/>
            <person name="Jones A.M."/>
            <person name="Jones J.D."/>
            <person name="Jones R.W."/>
            <person name="Karlsson E.K."/>
            <person name="Kunjeti S.G."/>
            <person name="Lamour K."/>
            <person name="Liu Z."/>
            <person name="Ma L."/>
            <person name="Maclean D."/>
            <person name="Chibucos M.C."/>
            <person name="McDonald H."/>
            <person name="McWalters J."/>
            <person name="Meijer H.J."/>
            <person name="Morgan W."/>
            <person name="Morris P.F."/>
            <person name="Munro C.A."/>
            <person name="O'Neill K."/>
            <person name="Ospina-Giraldo M."/>
            <person name="Pinzon A."/>
            <person name="Pritchard L."/>
            <person name="Ramsahoye B."/>
            <person name="Ren Q."/>
            <person name="Restrepo S."/>
            <person name="Roy S."/>
            <person name="Sadanandom A."/>
            <person name="Savidor A."/>
            <person name="Schornack S."/>
            <person name="Schwartz D.C."/>
            <person name="Schumann U.D."/>
            <person name="Schwessinger B."/>
            <person name="Seyer L."/>
            <person name="Sharpe T."/>
            <person name="Silvar C."/>
            <person name="Song J."/>
            <person name="Studholme D.J."/>
            <person name="Sykes S."/>
            <person name="Thines M."/>
            <person name="van de Vondervoort P.J."/>
            <person name="Phuntumart V."/>
            <person name="Wawra S."/>
            <person name="Weide R."/>
            <person name="Win J."/>
            <person name="Young C."/>
            <person name="Zhou S."/>
            <person name="Fry W."/>
            <person name="Meyers B.C."/>
            <person name="van West P."/>
            <person name="Ristaino J."/>
            <person name="Govers F."/>
            <person name="Birch P.R."/>
            <person name="Whisson S.C."/>
            <person name="Judelson H.S."/>
            <person name="Nusbaum C."/>
        </authorList>
    </citation>
    <scope>NUCLEOTIDE SEQUENCE [LARGE SCALE GENOMIC DNA]</scope>
    <source>
        <strain evidence="2">T30-4</strain>
    </source>
</reference>
<dbReference type="VEuPathDB" id="FungiDB:PITG_08629"/>